<dbReference type="FunFam" id="2.60.120.590:FF:000010">
    <property type="entry name" value="GRF zinc finger domain protein"/>
    <property type="match status" value="1"/>
</dbReference>
<dbReference type="AlphaFoldDB" id="A0AAQ3M8W5"/>
<dbReference type="SUPFAM" id="SSF51197">
    <property type="entry name" value="Clavaminate synthase-like"/>
    <property type="match status" value="1"/>
</dbReference>
<keyword evidence="10" id="KW-1185">Reference proteome</keyword>
<dbReference type="GO" id="GO:0043130">
    <property type="term" value="F:ubiquitin binding"/>
    <property type="evidence" value="ECO:0007669"/>
    <property type="project" value="InterPro"/>
</dbReference>
<dbReference type="PANTHER" id="PTHR31212">
    <property type="entry name" value="ALPHA-KETOGLUTARATE-DEPENDENT DIOXYGENASE ALKB HOMOLOG 3"/>
    <property type="match status" value="1"/>
</dbReference>
<organism evidence="9 10">
    <name type="scientific">Acrodontium crateriforme</name>
    <dbReference type="NCBI Taxonomy" id="150365"/>
    <lineage>
        <taxon>Eukaryota</taxon>
        <taxon>Fungi</taxon>
        <taxon>Dikarya</taxon>
        <taxon>Ascomycota</taxon>
        <taxon>Pezizomycotina</taxon>
        <taxon>Dothideomycetes</taxon>
        <taxon>Dothideomycetidae</taxon>
        <taxon>Mycosphaerellales</taxon>
        <taxon>Teratosphaeriaceae</taxon>
        <taxon>Acrodontium</taxon>
    </lineage>
</organism>
<feature type="region of interest" description="Disordered" evidence="5">
    <location>
        <begin position="69"/>
        <end position="108"/>
    </location>
</feature>
<reference evidence="9 10" key="1">
    <citation type="submission" date="2023-11" db="EMBL/GenBank/DDBJ databases">
        <title>An acidophilic fungus is an integral part of prey digestion in a carnivorous sundew plant.</title>
        <authorList>
            <person name="Tsai I.J."/>
        </authorList>
    </citation>
    <scope>NUCLEOTIDE SEQUENCE [LARGE SCALE GENOMIC DNA]</scope>
    <source>
        <strain evidence="9">169a</strain>
    </source>
</reference>
<gene>
    <name evidence="9" type="ORF">R9X50_00337100</name>
</gene>
<feature type="domain" description="CUE" evidence="6">
    <location>
        <begin position="31"/>
        <end position="73"/>
    </location>
</feature>
<evidence type="ECO:0000313" key="9">
    <source>
        <dbReference type="EMBL" id="WPH00542.1"/>
    </source>
</evidence>
<dbReference type="PROSITE" id="PS51471">
    <property type="entry name" value="FE2OG_OXY"/>
    <property type="match status" value="1"/>
</dbReference>
<feature type="compositionally biased region" description="Basic residues" evidence="5">
    <location>
        <begin position="1"/>
        <end position="11"/>
    </location>
</feature>
<dbReference type="InterPro" id="IPR010666">
    <property type="entry name" value="Znf_GRF"/>
</dbReference>
<feature type="compositionally biased region" description="Polar residues" evidence="5">
    <location>
        <begin position="98"/>
        <end position="108"/>
    </location>
</feature>
<dbReference type="InterPro" id="IPR037151">
    <property type="entry name" value="AlkB-like_sf"/>
</dbReference>
<dbReference type="InterPro" id="IPR027450">
    <property type="entry name" value="AlkB-like"/>
</dbReference>
<evidence type="ECO:0000256" key="3">
    <source>
        <dbReference type="ARBA" id="ARBA00022833"/>
    </source>
</evidence>
<proteinExistence type="predicted"/>
<dbReference type="PROSITE" id="PS51140">
    <property type="entry name" value="CUE"/>
    <property type="match status" value="1"/>
</dbReference>
<dbReference type="InterPro" id="IPR032854">
    <property type="entry name" value="ALKBH3"/>
</dbReference>
<sequence>MEAFVSRKRPKLSPNKPSLAESPPDADESESTDLKLALLASLNPDHSQEVLLDYLLAYDGSVEKASNAIAGSAKDDRPRKRTGFTGYQSSLSSFTSSENNAQARSGSTVKQLTKKGKTLHLYTPEEIEAHTPCSMIHNFLPPDECEALTKELMGEASNFKRHTFKMFDRIVEEGHGFRLYVNSLEEVEKQKAEYVYNGGYVKEIAQCPPEMLKVSIRVQKTVNAEIQRRIRDLNPGGRKLKFQSDEEWKPNASFLNCYDGGKQSLGYHSDHLTYLGPRTSIGSLSLGVTREFRVRRIVPQIDEAAGDAQGQIAIHLPHNSLLIMHAEMQEEWKHAIAPAQIVEPHPLTQMKRLNLTYRCFKDSFQPKDIPKCKCDFPCVLRCVQKRAATRGRYMWQCIKGFSIGETGCSHFEWAELDEDGRPPWVMGYKGNANVPAIIAQNDES</sequence>
<dbReference type="PANTHER" id="PTHR31212:SF4">
    <property type="entry name" value="ALPHA-KETOGLUTARATE-DEPENDENT DIOXYGENASE ALKB HOMOLOG 3"/>
    <property type="match status" value="1"/>
</dbReference>
<dbReference type="Gene3D" id="2.60.120.590">
    <property type="entry name" value="Alpha-ketoglutarate-dependent dioxygenase AlkB-like"/>
    <property type="match status" value="1"/>
</dbReference>
<dbReference type="InterPro" id="IPR005123">
    <property type="entry name" value="Oxoglu/Fe-dep_dioxygenase_dom"/>
</dbReference>
<evidence type="ECO:0000256" key="1">
    <source>
        <dbReference type="ARBA" id="ARBA00022723"/>
    </source>
</evidence>
<dbReference type="CDD" id="cd14279">
    <property type="entry name" value="CUE"/>
    <property type="match status" value="1"/>
</dbReference>
<dbReference type="EMBL" id="CP138583">
    <property type="protein sequence ID" value="WPH00542.1"/>
    <property type="molecule type" value="Genomic_DNA"/>
</dbReference>
<protein>
    <recommendedName>
        <fullName evidence="11">Fe2OG dioxygenase domain-containing protein</fullName>
    </recommendedName>
</protein>
<evidence type="ECO:0000313" key="10">
    <source>
        <dbReference type="Proteomes" id="UP001303373"/>
    </source>
</evidence>
<feature type="region of interest" description="Disordered" evidence="5">
    <location>
        <begin position="1"/>
        <end position="32"/>
    </location>
</feature>
<dbReference type="GO" id="GO:0008270">
    <property type="term" value="F:zinc ion binding"/>
    <property type="evidence" value="ECO:0007669"/>
    <property type="project" value="UniProtKB-KW"/>
</dbReference>
<evidence type="ECO:0000259" key="7">
    <source>
        <dbReference type="PROSITE" id="PS51471"/>
    </source>
</evidence>
<evidence type="ECO:0000259" key="8">
    <source>
        <dbReference type="PROSITE" id="PS51999"/>
    </source>
</evidence>
<dbReference type="Pfam" id="PF13532">
    <property type="entry name" value="2OG-FeII_Oxy_2"/>
    <property type="match status" value="1"/>
</dbReference>
<dbReference type="GO" id="GO:0051213">
    <property type="term" value="F:dioxygenase activity"/>
    <property type="evidence" value="ECO:0007669"/>
    <property type="project" value="InterPro"/>
</dbReference>
<accession>A0AAQ3M8W5</accession>
<evidence type="ECO:0000256" key="2">
    <source>
        <dbReference type="ARBA" id="ARBA00022771"/>
    </source>
</evidence>
<evidence type="ECO:0000256" key="5">
    <source>
        <dbReference type="SAM" id="MobiDB-lite"/>
    </source>
</evidence>
<evidence type="ECO:0000256" key="4">
    <source>
        <dbReference type="PROSITE-ProRule" id="PRU01343"/>
    </source>
</evidence>
<dbReference type="InterPro" id="IPR003892">
    <property type="entry name" value="CUE"/>
</dbReference>
<dbReference type="Proteomes" id="UP001303373">
    <property type="component" value="Chromosome 4"/>
</dbReference>
<evidence type="ECO:0000259" key="6">
    <source>
        <dbReference type="PROSITE" id="PS51140"/>
    </source>
</evidence>
<keyword evidence="3" id="KW-0862">Zinc</keyword>
<dbReference type="PROSITE" id="PS51999">
    <property type="entry name" value="ZF_GRF"/>
    <property type="match status" value="1"/>
</dbReference>
<name>A0AAQ3M8W5_9PEZI</name>
<dbReference type="GO" id="GO:0006307">
    <property type="term" value="P:DNA alkylation repair"/>
    <property type="evidence" value="ECO:0007669"/>
    <property type="project" value="InterPro"/>
</dbReference>
<feature type="domain" description="Fe2OG dioxygenase" evidence="7">
    <location>
        <begin position="249"/>
        <end position="361"/>
    </location>
</feature>
<evidence type="ECO:0008006" key="11">
    <source>
        <dbReference type="Google" id="ProtNLM"/>
    </source>
</evidence>
<feature type="domain" description="GRF-type" evidence="8">
    <location>
        <begin position="372"/>
        <end position="417"/>
    </location>
</feature>
<keyword evidence="2 4" id="KW-0863">Zinc-finger</keyword>
<keyword evidence="1" id="KW-0479">Metal-binding</keyword>